<dbReference type="InterPro" id="IPR012690">
    <property type="entry name" value="HpcG"/>
</dbReference>
<proteinExistence type="predicted"/>
<dbReference type="SUPFAM" id="SSF56529">
    <property type="entry name" value="FAH"/>
    <property type="match status" value="1"/>
</dbReference>
<dbReference type="Proteomes" id="UP000632154">
    <property type="component" value="Unassembled WGS sequence"/>
</dbReference>
<sequence length="279" mass="29874">MTERVIPAPQLPGLAAELQQAEDSGVQLPPFSERFPGMTLADAYAVQRAWIDRKVQGGATVRGHKIGLTSRAMQLSSQIDEPDYGTLTADMFFEPNGDIPLSRFVAPKVEVELAFLLKADLEGPDLSVFDVLRATEYVTPAAEIIDARIRRVSRATGKPRRVTDTISDNAANAGVIVGGRAMRPDDLDMRWAAALCIRNGAVEETGVAAGVLGHPASGIAWLARRLAPHGEGLKAGELVLAGSFTRPVDIASGDTFTFDYGPLGVFTCRFTGEARLKDA</sequence>
<dbReference type="PANTHER" id="PTHR30143:SF0">
    <property type="entry name" value="2-KETO-4-PENTENOATE HYDRATASE"/>
    <property type="match status" value="1"/>
</dbReference>
<comment type="caution">
    <text evidence="1">The sequence shown here is derived from an EMBL/GenBank/DDBJ whole genome shotgun (WGS) entry which is preliminary data.</text>
</comment>
<dbReference type="InterPro" id="IPR036663">
    <property type="entry name" value="Fumarylacetoacetase_C_sf"/>
</dbReference>
<protein>
    <submittedName>
        <fullName evidence="1">2-oxo-hepta-3-ene-1,7-dioic acid hydratase</fullName>
    </submittedName>
</protein>
<dbReference type="NCBIfam" id="TIGR02312">
    <property type="entry name" value="HpaH"/>
    <property type="match status" value="1"/>
</dbReference>
<dbReference type="InterPro" id="IPR050772">
    <property type="entry name" value="Hydratase-Decarb/MhpD_sf"/>
</dbReference>
<dbReference type="EMBL" id="BNAL01000002">
    <property type="protein sequence ID" value="GHF94347.1"/>
    <property type="molecule type" value="Genomic_DNA"/>
</dbReference>
<reference evidence="2" key="1">
    <citation type="journal article" date="2019" name="Int. J. Syst. Evol. Microbiol.">
        <title>The Global Catalogue of Microorganisms (GCM) 10K type strain sequencing project: providing services to taxonomists for standard genome sequencing and annotation.</title>
        <authorList>
            <consortium name="The Broad Institute Genomics Platform"/>
            <consortium name="The Broad Institute Genome Sequencing Center for Infectious Disease"/>
            <person name="Wu L."/>
            <person name="Ma J."/>
        </authorList>
    </citation>
    <scope>NUCLEOTIDE SEQUENCE [LARGE SCALE GENOMIC DNA]</scope>
    <source>
        <strain evidence="2">CGMCC 1.18439</strain>
    </source>
</reference>
<evidence type="ECO:0000313" key="1">
    <source>
        <dbReference type="EMBL" id="GHF94347.1"/>
    </source>
</evidence>
<organism evidence="1 2">
    <name type="scientific">Deinococcus piscis</name>
    <dbReference type="NCBI Taxonomy" id="394230"/>
    <lineage>
        <taxon>Bacteria</taxon>
        <taxon>Thermotogati</taxon>
        <taxon>Deinococcota</taxon>
        <taxon>Deinococci</taxon>
        <taxon>Deinococcales</taxon>
        <taxon>Deinococcaceae</taxon>
        <taxon>Deinococcus</taxon>
    </lineage>
</organism>
<name>A0ABQ3K0M8_9DEIO</name>
<dbReference type="RefSeq" id="WP_189641894.1">
    <property type="nucleotide sequence ID" value="NZ_BNAL01000002.1"/>
</dbReference>
<accession>A0ABQ3K0M8</accession>
<dbReference type="PANTHER" id="PTHR30143">
    <property type="entry name" value="ACID HYDRATASE"/>
    <property type="match status" value="1"/>
</dbReference>
<keyword evidence="2" id="KW-1185">Reference proteome</keyword>
<gene>
    <name evidence="1" type="primary">hpcG</name>
    <name evidence="1" type="ORF">GCM10017783_02950</name>
</gene>
<evidence type="ECO:0000313" key="2">
    <source>
        <dbReference type="Proteomes" id="UP000632154"/>
    </source>
</evidence>
<dbReference type="Gene3D" id="3.90.850.10">
    <property type="entry name" value="Fumarylacetoacetase-like, C-terminal domain"/>
    <property type="match status" value="1"/>
</dbReference>